<evidence type="ECO:0000256" key="2">
    <source>
        <dbReference type="SAM" id="SignalP"/>
    </source>
</evidence>
<dbReference type="EMBL" id="BMOB01000002">
    <property type="protein sequence ID" value="GGI80870.1"/>
    <property type="molecule type" value="Genomic_DNA"/>
</dbReference>
<evidence type="ECO:0000313" key="5">
    <source>
        <dbReference type="Proteomes" id="UP000630149"/>
    </source>
</evidence>
<keyword evidence="5" id="KW-1185">Reference proteome</keyword>
<evidence type="ECO:0000259" key="3">
    <source>
        <dbReference type="Pfam" id="PF13505"/>
    </source>
</evidence>
<dbReference type="AlphaFoldDB" id="A0A917JQ83"/>
<dbReference type="Gene3D" id="2.40.160.20">
    <property type="match status" value="1"/>
</dbReference>
<evidence type="ECO:0000256" key="1">
    <source>
        <dbReference type="ARBA" id="ARBA00022729"/>
    </source>
</evidence>
<sequence length="240" mass="25777">MKQYGLFGVALLSLSTSTALAVNPMNGLYAGVILGGSYAPKGTINFNAPVTPNSTSCSSSASCTPASGTLAYSGYGNIGGQIGGRYNQFRVELEPVVNYNPYQKITVGTTKYTSPKSSTALRLKGSTTTAALMLNAFYDFYTPQSQTDFVPYVGAGIGYANVDNSIQFYCNNVTIPCTQLSESTHSAAVQGIVGAAYFMDDFTWFGLDYRYITTQKVNIMTSRVEVHTINLSFNGMFYCA</sequence>
<proteinExistence type="predicted"/>
<feature type="chain" id="PRO_5037725744" description="Outer membrane protein beta-barrel domain-containing protein" evidence="2">
    <location>
        <begin position="22"/>
        <end position="240"/>
    </location>
</feature>
<name>A0A917JQ83_9GAMM</name>
<gene>
    <name evidence="4" type="ORF">GCM10007966_06730</name>
</gene>
<feature type="domain" description="Outer membrane protein beta-barrel" evidence="3">
    <location>
        <begin position="7"/>
        <end position="237"/>
    </location>
</feature>
<dbReference type="Pfam" id="PF13505">
    <property type="entry name" value="OMP_b-brl"/>
    <property type="match status" value="1"/>
</dbReference>
<protein>
    <recommendedName>
        <fullName evidence="3">Outer membrane protein beta-barrel domain-containing protein</fullName>
    </recommendedName>
</protein>
<evidence type="ECO:0000313" key="4">
    <source>
        <dbReference type="EMBL" id="GGI80870.1"/>
    </source>
</evidence>
<dbReference type="SUPFAM" id="SSF56925">
    <property type="entry name" value="OMPA-like"/>
    <property type="match status" value="1"/>
</dbReference>
<accession>A0A917JQ83</accession>
<feature type="signal peptide" evidence="2">
    <location>
        <begin position="1"/>
        <end position="21"/>
    </location>
</feature>
<keyword evidence="1 2" id="KW-0732">Signal</keyword>
<dbReference type="Proteomes" id="UP000630149">
    <property type="component" value="Unassembled WGS sequence"/>
</dbReference>
<dbReference type="InterPro" id="IPR011250">
    <property type="entry name" value="OMP/PagP_B-barrel"/>
</dbReference>
<reference evidence="4" key="1">
    <citation type="journal article" date="2014" name="Int. J. Syst. Evol. Microbiol.">
        <title>Complete genome sequence of Corynebacterium casei LMG S-19264T (=DSM 44701T), isolated from a smear-ripened cheese.</title>
        <authorList>
            <consortium name="US DOE Joint Genome Institute (JGI-PGF)"/>
            <person name="Walter F."/>
            <person name="Albersmeier A."/>
            <person name="Kalinowski J."/>
            <person name="Ruckert C."/>
        </authorList>
    </citation>
    <scope>NUCLEOTIDE SEQUENCE</scope>
    <source>
        <strain evidence="4">JCM 13919</strain>
    </source>
</reference>
<dbReference type="InterPro" id="IPR027385">
    <property type="entry name" value="Beta-barrel_OMP"/>
</dbReference>
<organism evidence="4 5">
    <name type="scientific">Legionella impletisoli</name>
    <dbReference type="NCBI Taxonomy" id="343510"/>
    <lineage>
        <taxon>Bacteria</taxon>
        <taxon>Pseudomonadati</taxon>
        <taxon>Pseudomonadota</taxon>
        <taxon>Gammaproteobacteria</taxon>
        <taxon>Legionellales</taxon>
        <taxon>Legionellaceae</taxon>
        <taxon>Legionella</taxon>
    </lineage>
</organism>
<reference evidence="4" key="2">
    <citation type="submission" date="2020-09" db="EMBL/GenBank/DDBJ databases">
        <authorList>
            <person name="Sun Q."/>
            <person name="Ohkuma M."/>
        </authorList>
    </citation>
    <scope>NUCLEOTIDE SEQUENCE</scope>
    <source>
        <strain evidence="4">JCM 13919</strain>
    </source>
</reference>
<comment type="caution">
    <text evidence="4">The sequence shown here is derived from an EMBL/GenBank/DDBJ whole genome shotgun (WGS) entry which is preliminary data.</text>
</comment>
<dbReference type="RefSeq" id="WP_165481084.1">
    <property type="nucleotide sequence ID" value="NZ_BMOB01000002.1"/>
</dbReference>